<keyword evidence="1" id="KW-0732">Signal</keyword>
<evidence type="ECO:0000313" key="3">
    <source>
        <dbReference type="Proteomes" id="UP000823388"/>
    </source>
</evidence>
<dbReference type="PANTHER" id="PTHR36483">
    <property type="entry name" value="OS02G0130700 PROTEIN"/>
    <property type="match status" value="1"/>
</dbReference>
<gene>
    <name evidence="2" type="ORF">PVAP13_7KG366000</name>
</gene>
<dbReference type="EMBL" id="CM029049">
    <property type="protein sequence ID" value="KAG2575839.1"/>
    <property type="molecule type" value="Genomic_DNA"/>
</dbReference>
<comment type="caution">
    <text evidence="2">The sequence shown here is derived from an EMBL/GenBank/DDBJ whole genome shotgun (WGS) entry which is preliminary data.</text>
</comment>
<organism evidence="2 3">
    <name type="scientific">Panicum virgatum</name>
    <name type="common">Blackwell switchgrass</name>
    <dbReference type="NCBI Taxonomy" id="38727"/>
    <lineage>
        <taxon>Eukaryota</taxon>
        <taxon>Viridiplantae</taxon>
        <taxon>Streptophyta</taxon>
        <taxon>Embryophyta</taxon>
        <taxon>Tracheophyta</taxon>
        <taxon>Spermatophyta</taxon>
        <taxon>Magnoliopsida</taxon>
        <taxon>Liliopsida</taxon>
        <taxon>Poales</taxon>
        <taxon>Poaceae</taxon>
        <taxon>PACMAD clade</taxon>
        <taxon>Panicoideae</taxon>
        <taxon>Panicodae</taxon>
        <taxon>Paniceae</taxon>
        <taxon>Panicinae</taxon>
        <taxon>Panicum</taxon>
        <taxon>Panicum sect. Hiantes</taxon>
    </lineage>
</organism>
<feature type="chain" id="PRO_5035819565" evidence="1">
    <location>
        <begin position="29"/>
        <end position="118"/>
    </location>
</feature>
<reference evidence="2" key="1">
    <citation type="submission" date="2020-05" db="EMBL/GenBank/DDBJ databases">
        <title>WGS assembly of Panicum virgatum.</title>
        <authorList>
            <person name="Lovell J.T."/>
            <person name="Jenkins J."/>
            <person name="Shu S."/>
            <person name="Juenger T.E."/>
            <person name="Schmutz J."/>
        </authorList>
    </citation>
    <scope>NUCLEOTIDE SEQUENCE</scope>
    <source>
        <strain evidence="2">AP13</strain>
    </source>
</reference>
<protein>
    <submittedName>
        <fullName evidence="2">Uncharacterized protein</fullName>
    </submittedName>
</protein>
<dbReference type="Proteomes" id="UP000823388">
    <property type="component" value="Chromosome 7K"/>
</dbReference>
<keyword evidence="3" id="KW-1185">Reference proteome</keyword>
<accession>A0A8T0QS21</accession>
<name>A0A8T0QS21_PANVG</name>
<evidence type="ECO:0000313" key="2">
    <source>
        <dbReference type="EMBL" id="KAG2575839.1"/>
    </source>
</evidence>
<evidence type="ECO:0000256" key="1">
    <source>
        <dbReference type="SAM" id="SignalP"/>
    </source>
</evidence>
<proteinExistence type="predicted"/>
<feature type="signal peptide" evidence="1">
    <location>
        <begin position="1"/>
        <end position="28"/>
    </location>
</feature>
<sequence length="118" mass="12454">MEGTRRPAAACCLLLIVLLSGQQQQVAAMTKFCRCYKKCYADCRTTRGPYPCNFECLQDCVNGQPPPPLPADCNDACLVRVCGVMETAAMAAPGDAEACVAACNKKLGAFAPSAAKTN</sequence>
<dbReference type="PANTHER" id="PTHR36483:SF1">
    <property type="entry name" value="OS02G0130700 PROTEIN"/>
    <property type="match status" value="1"/>
</dbReference>
<dbReference type="AlphaFoldDB" id="A0A8T0QS21"/>